<dbReference type="RefSeq" id="WP_345509135.1">
    <property type="nucleotide sequence ID" value="NZ_BAABIW010000028.1"/>
</dbReference>
<dbReference type="PROSITE" id="PS51332">
    <property type="entry name" value="B12_BINDING"/>
    <property type="match status" value="1"/>
</dbReference>
<dbReference type="EMBL" id="BAABIW010000028">
    <property type="protein sequence ID" value="GAA5035920.1"/>
    <property type="molecule type" value="Genomic_DNA"/>
</dbReference>
<dbReference type="Gene3D" id="1.10.1240.10">
    <property type="entry name" value="Methionine synthase domain"/>
    <property type="match status" value="1"/>
</dbReference>
<reference evidence="4" key="1">
    <citation type="journal article" date="2019" name="Int. J. Syst. Evol. Microbiol.">
        <title>The Global Catalogue of Microorganisms (GCM) 10K type strain sequencing project: providing services to taxonomists for standard genome sequencing and annotation.</title>
        <authorList>
            <consortium name="The Broad Institute Genomics Platform"/>
            <consortium name="The Broad Institute Genome Sequencing Center for Infectious Disease"/>
            <person name="Wu L."/>
            <person name="Ma J."/>
        </authorList>
    </citation>
    <scope>NUCLEOTIDE SEQUENCE [LARGE SCALE GENOMIC DNA]</scope>
    <source>
        <strain evidence="4">JCM 17687</strain>
    </source>
</reference>
<dbReference type="Gene3D" id="3.40.50.280">
    <property type="entry name" value="Cobalamin-binding domain"/>
    <property type="match status" value="1"/>
</dbReference>
<accession>A0ABP9JNE3</accession>
<dbReference type="SUPFAM" id="SSF52242">
    <property type="entry name" value="Cobalamin (vitamin B12)-binding domain"/>
    <property type="match status" value="1"/>
</dbReference>
<protein>
    <recommendedName>
        <fullName evidence="2">B12-binding domain-containing protein</fullName>
    </recommendedName>
</protein>
<dbReference type="Proteomes" id="UP001500427">
    <property type="component" value="Unassembled WGS sequence"/>
</dbReference>
<proteinExistence type="predicted"/>
<dbReference type="InterPro" id="IPR036594">
    <property type="entry name" value="Meth_synthase_dom"/>
</dbReference>
<sequence>MTPSAPAEARASIDLLEQTLESFDETGGHRVLSRAFETLGVEEALAHVVLPYLREIGERWAAGSIGVAQEHFASNVLRSRLGVLLGALERTDGPLVVLACMPGEQHEFGLMATGIVLSRLGWRTCYLGASTPPAELARTCRTLRPHAVVLSARRATAFAAHAPVVRRMAETTSVHLAAPGATAEVATLCHADRLVGDPVTAARRLHADAGVDAMDHLDHPDHPGHLGHPDLDESTAV</sequence>
<dbReference type="InterPro" id="IPR036724">
    <property type="entry name" value="Cobalamin-bd_sf"/>
</dbReference>
<organism evidence="3 4">
    <name type="scientific">Terrabacter aeriphilus</name>
    <dbReference type="NCBI Taxonomy" id="515662"/>
    <lineage>
        <taxon>Bacteria</taxon>
        <taxon>Bacillati</taxon>
        <taxon>Actinomycetota</taxon>
        <taxon>Actinomycetes</taxon>
        <taxon>Micrococcales</taxon>
        <taxon>Intrasporangiaceae</taxon>
        <taxon>Terrabacter</taxon>
    </lineage>
</organism>
<comment type="caution">
    <text evidence="3">The sequence shown here is derived from an EMBL/GenBank/DDBJ whole genome shotgun (WGS) entry which is preliminary data.</text>
</comment>
<feature type="compositionally biased region" description="Basic and acidic residues" evidence="1">
    <location>
        <begin position="213"/>
        <end position="231"/>
    </location>
</feature>
<evidence type="ECO:0000313" key="4">
    <source>
        <dbReference type="Proteomes" id="UP001500427"/>
    </source>
</evidence>
<dbReference type="InterPro" id="IPR003759">
    <property type="entry name" value="Cbl-bd_cap"/>
</dbReference>
<dbReference type="Pfam" id="PF02607">
    <property type="entry name" value="B12-binding_2"/>
    <property type="match status" value="1"/>
</dbReference>
<evidence type="ECO:0000313" key="3">
    <source>
        <dbReference type="EMBL" id="GAA5035920.1"/>
    </source>
</evidence>
<feature type="region of interest" description="Disordered" evidence="1">
    <location>
        <begin position="213"/>
        <end position="237"/>
    </location>
</feature>
<evidence type="ECO:0000259" key="2">
    <source>
        <dbReference type="PROSITE" id="PS51332"/>
    </source>
</evidence>
<keyword evidence="4" id="KW-1185">Reference proteome</keyword>
<dbReference type="CDD" id="cd02065">
    <property type="entry name" value="B12-binding_like"/>
    <property type="match status" value="1"/>
</dbReference>
<gene>
    <name evidence="3" type="ORF">GCM10023258_38330</name>
</gene>
<evidence type="ECO:0000256" key="1">
    <source>
        <dbReference type="SAM" id="MobiDB-lite"/>
    </source>
</evidence>
<name>A0ABP9JNE3_9MICO</name>
<dbReference type="InterPro" id="IPR006158">
    <property type="entry name" value="Cobalamin-bd"/>
</dbReference>
<feature type="domain" description="B12-binding" evidence="2">
    <location>
        <begin position="93"/>
        <end position="224"/>
    </location>
</feature>